<dbReference type="RefSeq" id="WP_160196552.1">
    <property type="nucleotide sequence ID" value="NZ_QXXA01000005.1"/>
</dbReference>
<evidence type="ECO:0000256" key="8">
    <source>
        <dbReference type="SAM" id="Phobius"/>
    </source>
</evidence>
<feature type="transmembrane region" description="Helical" evidence="8">
    <location>
        <begin position="6"/>
        <end position="28"/>
    </location>
</feature>
<feature type="transmembrane region" description="Helical" evidence="8">
    <location>
        <begin position="163"/>
        <end position="185"/>
    </location>
</feature>
<evidence type="ECO:0000256" key="7">
    <source>
        <dbReference type="ARBA" id="ARBA00023136"/>
    </source>
</evidence>
<proteinExistence type="inferred from homology"/>
<evidence type="ECO:0000256" key="6">
    <source>
        <dbReference type="ARBA" id="ARBA00022989"/>
    </source>
</evidence>
<dbReference type="PANTHER" id="PTHR11040:SF211">
    <property type="entry name" value="ZINC TRANSPORTER ZIP11"/>
    <property type="match status" value="1"/>
</dbReference>
<comment type="caution">
    <text evidence="9">The sequence shown here is derived from an EMBL/GenBank/DDBJ whole genome shotgun (WGS) entry which is preliminary data.</text>
</comment>
<accession>A0A845QU49</accession>
<sequence length="242" mass="25873">MQLINNTLIGFIVGILGTSLGAIIALLFVHDNKKILSLILSFTAGIMLSIVTFDLIYEAIELSNIKMTSFGIFVGTIIVVFMENILYKLQINKNHNKFIKSGLLMAIAIAIHNIPEGLAIGSGFMFTSDMGFKLAIIISLHNLPEGIAMATPLKISGFKGVKIIIYSILAGIPTGIGAFFGTILGGISNSFIGLCFAIAAGTMLYITCGELIPNSKDIHNNRLAPVTLCLGFIIGIIIINIL</sequence>
<keyword evidence="3" id="KW-1003">Cell membrane</keyword>
<keyword evidence="10" id="KW-1185">Reference proteome</keyword>
<feature type="transmembrane region" description="Helical" evidence="8">
    <location>
        <begin position="35"/>
        <end position="57"/>
    </location>
</feature>
<dbReference type="AlphaFoldDB" id="A0A845QU49"/>
<feature type="transmembrane region" description="Helical" evidence="8">
    <location>
        <begin position="223"/>
        <end position="241"/>
    </location>
</feature>
<dbReference type="InterPro" id="IPR003689">
    <property type="entry name" value="ZIP"/>
</dbReference>
<comment type="similarity">
    <text evidence="2">Belongs to the ZIP transporter (TC 2.A.5) family.</text>
</comment>
<evidence type="ECO:0000256" key="4">
    <source>
        <dbReference type="ARBA" id="ARBA00022692"/>
    </source>
</evidence>
<dbReference type="EMBL" id="QXXA01000005">
    <property type="protein sequence ID" value="NBI06055.1"/>
    <property type="molecule type" value="Genomic_DNA"/>
</dbReference>
<feature type="transmembrane region" description="Helical" evidence="8">
    <location>
        <begin position="191"/>
        <end position="211"/>
    </location>
</feature>
<gene>
    <name evidence="9" type="ORF">D3Z33_04170</name>
</gene>
<keyword evidence="5" id="KW-0862">Zinc</keyword>
<evidence type="ECO:0000256" key="3">
    <source>
        <dbReference type="ARBA" id="ARBA00022475"/>
    </source>
</evidence>
<dbReference type="GO" id="GO:0005385">
    <property type="term" value="F:zinc ion transmembrane transporter activity"/>
    <property type="evidence" value="ECO:0007669"/>
    <property type="project" value="TreeGrafter"/>
</dbReference>
<feature type="transmembrane region" description="Helical" evidence="8">
    <location>
        <begin position="98"/>
        <end position="114"/>
    </location>
</feature>
<keyword evidence="6 8" id="KW-1133">Transmembrane helix</keyword>
<keyword evidence="4 8" id="KW-0812">Transmembrane</keyword>
<evidence type="ECO:0000256" key="2">
    <source>
        <dbReference type="ARBA" id="ARBA00006939"/>
    </source>
</evidence>
<dbReference type="OrthoDB" id="9787346at2"/>
<dbReference type="Proteomes" id="UP000467132">
    <property type="component" value="Unassembled WGS sequence"/>
</dbReference>
<comment type="subcellular location">
    <subcellularLocation>
        <location evidence="1">Cell membrane</location>
        <topology evidence="1">Multi-pass membrane protein</topology>
    </subcellularLocation>
</comment>
<evidence type="ECO:0000256" key="1">
    <source>
        <dbReference type="ARBA" id="ARBA00004651"/>
    </source>
</evidence>
<evidence type="ECO:0000313" key="10">
    <source>
        <dbReference type="Proteomes" id="UP000467132"/>
    </source>
</evidence>
<dbReference type="Pfam" id="PF02535">
    <property type="entry name" value="Zip"/>
    <property type="match status" value="1"/>
</dbReference>
<name>A0A845QU49_9CLOT</name>
<feature type="transmembrane region" description="Helical" evidence="8">
    <location>
        <begin position="69"/>
        <end position="86"/>
    </location>
</feature>
<keyword evidence="7 8" id="KW-0472">Membrane</keyword>
<evidence type="ECO:0000313" key="9">
    <source>
        <dbReference type="EMBL" id="NBI06055.1"/>
    </source>
</evidence>
<protein>
    <submittedName>
        <fullName evidence="9">ZIP family metal transporter</fullName>
    </submittedName>
</protein>
<evidence type="ECO:0000256" key="5">
    <source>
        <dbReference type="ARBA" id="ARBA00022833"/>
    </source>
</evidence>
<reference evidence="9 10" key="1">
    <citation type="submission" date="2018-08" db="EMBL/GenBank/DDBJ databases">
        <title>Murine metabolic-syndrome-specific gut microbial biobank.</title>
        <authorList>
            <person name="Liu C."/>
        </authorList>
    </citation>
    <scope>NUCLEOTIDE SEQUENCE [LARGE SCALE GENOMIC DNA]</scope>
    <source>
        <strain evidence="9 10">583</strain>
    </source>
</reference>
<organism evidence="9 10">
    <name type="scientific">Senegalia massiliensis</name>
    <dbReference type="NCBI Taxonomy" id="1720316"/>
    <lineage>
        <taxon>Bacteria</taxon>
        <taxon>Bacillati</taxon>
        <taxon>Bacillota</taxon>
        <taxon>Clostridia</taxon>
        <taxon>Eubacteriales</taxon>
        <taxon>Clostridiaceae</taxon>
        <taxon>Senegalia</taxon>
    </lineage>
</organism>
<dbReference type="PANTHER" id="PTHR11040">
    <property type="entry name" value="ZINC/IRON TRANSPORTER"/>
    <property type="match status" value="1"/>
</dbReference>
<dbReference type="GO" id="GO:0005886">
    <property type="term" value="C:plasma membrane"/>
    <property type="evidence" value="ECO:0007669"/>
    <property type="project" value="UniProtKB-SubCell"/>
</dbReference>